<comment type="caution">
    <text evidence="2">The sequence shown here is derived from an EMBL/GenBank/DDBJ whole genome shotgun (WGS) entry which is preliminary data.</text>
</comment>
<organism evidence="2 3">
    <name type="scientific">Streptomyces canarius</name>
    <dbReference type="NCBI Taxonomy" id="285453"/>
    <lineage>
        <taxon>Bacteria</taxon>
        <taxon>Bacillati</taxon>
        <taxon>Actinomycetota</taxon>
        <taxon>Actinomycetes</taxon>
        <taxon>Kitasatosporales</taxon>
        <taxon>Streptomycetaceae</taxon>
        <taxon>Streptomyces</taxon>
    </lineage>
</organism>
<proteinExistence type="predicted"/>
<feature type="region of interest" description="Disordered" evidence="1">
    <location>
        <begin position="30"/>
        <end position="49"/>
    </location>
</feature>
<name>A0ABQ3DE04_9ACTN</name>
<dbReference type="Proteomes" id="UP000653644">
    <property type="component" value="Unassembled WGS sequence"/>
</dbReference>
<accession>A0ABQ3DE04</accession>
<evidence type="ECO:0000313" key="2">
    <source>
        <dbReference type="EMBL" id="GHA73887.1"/>
    </source>
</evidence>
<gene>
    <name evidence="2" type="ORF">GCM10010345_90720</name>
</gene>
<protein>
    <submittedName>
        <fullName evidence="2">Uncharacterized protein</fullName>
    </submittedName>
</protein>
<sequence>MRGAGGVGPGVGLDQPVRASLHIPLNSRARMRSAPRFQTIRRADNFPGRPAAAGLPYKLPYNLPTSLLYNLPLNLPCNLPPPSRPGTGTR</sequence>
<evidence type="ECO:0000313" key="3">
    <source>
        <dbReference type="Proteomes" id="UP000653644"/>
    </source>
</evidence>
<evidence type="ECO:0000256" key="1">
    <source>
        <dbReference type="SAM" id="MobiDB-lite"/>
    </source>
</evidence>
<keyword evidence="3" id="KW-1185">Reference proteome</keyword>
<dbReference type="EMBL" id="BMVN01000093">
    <property type="protein sequence ID" value="GHA73887.1"/>
    <property type="molecule type" value="Genomic_DNA"/>
</dbReference>
<reference evidence="3" key="1">
    <citation type="journal article" date="2019" name="Int. J. Syst. Evol. Microbiol.">
        <title>The Global Catalogue of Microorganisms (GCM) 10K type strain sequencing project: providing services to taxonomists for standard genome sequencing and annotation.</title>
        <authorList>
            <consortium name="The Broad Institute Genomics Platform"/>
            <consortium name="The Broad Institute Genome Sequencing Center for Infectious Disease"/>
            <person name="Wu L."/>
            <person name="Ma J."/>
        </authorList>
    </citation>
    <scope>NUCLEOTIDE SEQUENCE [LARGE SCALE GENOMIC DNA]</scope>
    <source>
        <strain evidence="3">JCM 4733</strain>
    </source>
</reference>